<dbReference type="InterPro" id="IPR049449">
    <property type="entry name" value="TesB_ACOT8-like_N"/>
</dbReference>
<dbReference type="Pfam" id="PF13622">
    <property type="entry name" value="4HBT_3"/>
    <property type="match status" value="1"/>
</dbReference>
<accession>A0ABS7ZE72</accession>
<proteinExistence type="inferred from homology"/>
<dbReference type="InterPro" id="IPR029069">
    <property type="entry name" value="HotDog_dom_sf"/>
</dbReference>
<feature type="domain" description="Acyl-CoA thioesterase-like N-terminal HotDog" evidence="3">
    <location>
        <begin position="54"/>
        <end position="133"/>
    </location>
</feature>
<dbReference type="PANTHER" id="PTHR11066:SF34">
    <property type="entry name" value="ACYL-COENZYME A THIOESTERASE 8"/>
    <property type="match status" value="1"/>
</dbReference>
<keyword evidence="2" id="KW-0378">Hydrolase</keyword>
<comment type="similarity">
    <text evidence="1">Belongs to the C/M/P thioester hydrolase family.</text>
</comment>
<dbReference type="CDD" id="cd03445">
    <property type="entry name" value="Thioesterase_II_repeat2"/>
    <property type="match status" value="1"/>
</dbReference>
<dbReference type="Gene3D" id="2.40.160.210">
    <property type="entry name" value="Acyl-CoA thioesterase, double hotdog domain"/>
    <property type="match status" value="1"/>
</dbReference>
<sequence>MSETSTPTSPSPDAAAPVPDALDRLLATLSLREVDGWGPRGEDDLWRGDSVPGPGRRVYGGQVLAQALLACGRTVTDDRLPHSLHAYFLREGKLDAPISFAVERLRDGRSFSARRTHALQAGGPILSLTASFQVDQPGYETSASGPDDVPDPEDVPSAIDTLQGIDHPAARFWSHESAFDLRHVDGNLYLGADPHPGPAQRVWMRARHEIGSDDLLLHRALLAFACDQVMLEPVLRQAGKSWRDVGDSVPMASLDHAMWFHRDARADEWLLYVQESPGAQGGRGLGLARVYSRSGALVATIAQEGMIRLPA</sequence>
<evidence type="ECO:0000259" key="3">
    <source>
        <dbReference type="Pfam" id="PF13622"/>
    </source>
</evidence>
<comment type="caution">
    <text evidence="5">The sequence shown here is derived from an EMBL/GenBank/DDBJ whole genome shotgun (WGS) entry which is preliminary data.</text>
</comment>
<evidence type="ECO:0000259" key="4">
    <source>
        <dbReference type="Pfam" id="PF20789"/>
    </source>
</evidence>
<dbReference type="Pfam" id="PF20789">
    <property type="entry name" value="4HBT_3C"/>
    <property type="match status" value="1"/>
</dbReference>
<reference evidence="5 6" key="1">
    <citation type="submission" date="2021-09" db="EMBL/GenBank/DDBJ databases">
        <title>Isoptericola luteus sp. nov., a novel bacterium isolated from Harbin, the capital city of Heilongjiang province.</title>
        <authorList>
            <person name="Li J."/>
        </authorList>
    </citation>
    <scope>NUCLEOTIDE SEQUENCE [LARGE SCALE GENOMIC DNA]</scope>
    <source>
        <strain evidence="5 6">NEAU-Y5</strain>
    </source>
</reference>
<feature type="domain" description="Acyl-CoA thioesterase-like C-terminal" evidence="4">
    <location>
        <begin position="164"/>
        <end position="307"/>
    </location>
</feature>
<evidence type="ECO:0000313" key="6">
    <source>
        <dbReference type="Proteomes" id="UP001319870"/>
    </source>
</evidence>
<protein>
    <submittedName>
        <fullName evidence="5">Acyl-CoA thioesterase II</fullName>
    </submittedName>
</protein>
<dbReference type="InterPro" id="IPR042171">
    <property type="entry name" value="Acyl-CoA_hotdog"/>
</dbReference>
<gene>
    <name evidence="5" type="ORF">LEP48_08220</name>
</gene>
<evidence type="ECO:0000256" key="1">
    <source>
        <dbReference type="ARBA" id="ARBA00006538"/>
    </source>
</evidence>
<dbReference type="CDD" id="cd03444">
    <property type="entry name" value="Thioesterase_II_repeat1"/>
    <property type="match status" value="1"/>
</dbReference>
<dbReference type="InterPro" id="IPR049450">
    <property type="entry name" value="ACOT8-like_C"/>
</dbReference>
<evidence type="ECO:0000313" key="5">
    <source>
        <dbReference type="EMBL" id="MCA5893341.1"/>
    </source>
</evidence>
<dbReference type="RefSeq" id="WP_225565095.1">
    <property type="nucleotide sequence ID" value="NZ_JAIXCQ010000004.1"/>
</dbReference>
<dbReference type="EMBL" id="JAIXCQ010000004">
    <property type="protein sequence ID" value="MCA5893341.1"/>
    <property type="molecule type" value="Genomic_DNA"/>
</dbReference>
<evidence type="ECO:0000256" key="2">
    <source>
        <dbReference type="ARBA" id="ARBA00022801"/>
    </source>
</evidence>
<dbReference type="Proteomes" id="UP001319870">
    <property type="component" value="Unassembled WGS sequence"/>
</dbReference>
<name>A0ABS7ZE72_9MICO</name>
<dbReference type="InterPro" id="IPR003703">
    <property type="entry name" value="Acyl_CoA_thio"/>
</dbReference>
<organism evidence="5 6">
    <name type="scientific">Isoptericola luteus</name>
    <dbReference type="NCBI Taxonomy" id="2879484"/>
    <lineage>
        <taxon>Bacteria</taxon>
        <taxon>Bacillati</taxon>
        <taxon>Actinomycetota</taxon>
        <taxon>Actinomycetes</taxon>
        <taxon>Micrococcales</taxon>
        <taxon>Promicromonosporaceae</taxon>
        <taxon>Isoptericola</taxon>
    </lineage>
</organism>
<keyword evidence="6" id="KW-1185">Reference proteome</keyword>
<dbReference type="SUPFAM" id="SSF54637">
    <property type="entry name" value="Thioesterase/thiol ester dehydrase-isomerase"/>
    <property type="match status" value="2"/>
</dbReference>
<dbReference type="PANTHER" id="PTHR11066">
    <property type="entry name" value="ACYL-COA THIOESTERASE"/>
    <property type="match status" value="1"/>
</dbReference>